<name>A0ABU8L7U7_9MICO</name>
<proteinExistence type="predicted"/>
<dbReference type="RefSeq" id="WP_337330734.1">
    <property type="nucleotide sequence ID" value="NZ_JBBDGM010000001.1"/>
</dbReference>
<evidence type="ECO:0000313" key="2">
    <source>
        <dbReference type="Proteomes" id="UP001371224"/>
    </source>
</evidence>
<dbReference type="Proteomes" id="UP001371224">
    <property type="component" value="Unassembled WGS sequence"/>
</dbReference>
<dbReference type="EMBL" id="JBBDGM010000001">
    <property type="protein sequence ID" value="MEJ1087061.1"/>
    <property type="molecule type" value="Genomic_DNA"/>
</dbReference>
<dbReference type="InterPro" id="IPR010985">
    <property type="entry name" value="Ribbon_hlx_hlx"/>
</dbReference>
<sequence>MVKKPMVARQIRVPAKLWDEAKGAAAANDETISDVIRRALVEYVKENQS</sequence>
<reference evidence="1 2" key="1">
    <citation type="submission" date="2024-02" db="EMBL/GenBank/DDBJ databases">
        <authorList>
            <person name="Saticioglu I.B."/>
        </authorList>
    </citation>
    <scope>NUCLEOTIDE SEQUENCE [LARGE SCALE GENOMIC DNA]</scope>
    <source>
        <strain evidence="1 2">Mu-80</strain>
    </source>
</reference>
<accession>A0ABU8L7U7</accession>
<dbReference type="Gene3D" id="1.10.1220.10">
    <property type="entry name" value="Met repressor-like"/>
    <property type="match status" value="1"/>
</dbReference>
<organism evidence="1 2">
    <name type="scientific">Microbacterium bandirmense</name>
    <dbReference type="NCBI Taxonomy" id="3122050"/>
    <lineage>
        <taxon>Bacteria</taxon>
        <taxon>Bacillati</taxon>
        <taxon>Actinomycetota</taxon>
        <taxon>Actinomycetes</taxon>
        <taxon>Micrococcales</taxon>
        <taxon>Microbacteriaceae</taxon>
        <taxon>Microbacterium</taxon>
    </lineage>
</organism>
<protein>
    <recommendedName>
        <fullName evidence="3">Ribbon-helix-helix protein, CopG family</fullName>
    </recommendedName>
</protein>
<keyword evidence="2" id="KW-1185">Reference proteome</keyword>
<gene>
    <name evidence="1" type="ORF">WDU99_01875</name>
</gene>
<evidence type="ECO:0000313" key="1">
    <source>
        <dbReference type="EMBL" id="MEJ1087061.1"/>
    </source>
</evidence>
<dbReference type="InterPro" id="IPR013321">
    <property type="entry name" value="Arc_rbn_hlx_hlx"/>
</dbReference>
<dbReference type="SUPFAM" id="SSF47598">
    <property type="entry name" value="Ribbon-helix-helix"/>
    <property type="match status" value="1"/>
</dbReference>
<evidence type="ECO:0008006" key="3">
    <source>
        <dbReference type="Google" id="ProtNLM"/>
    </source>
</evidence>
<comment type="caution">
    <text evidence="1">The sequence shown here is derived from an EMBL/GenBank/DDBJ whole genome shotgun (WGS) entry which is preliminary data.</text>
</comment>